<evidence type="ECO:0000256" key="6">
    <source>
        <dbReference type="ARBA" id="ARBA00022989"/>
    </source>
</evidence>
<name>A0A484BDY6_DRONA</name>
<feature type="transmembrane region" description="Helical" evidence="10">
    <location>
        <begin position="149"/>
        <end position="171"/>
    </location>
</feature>
<feature type="transmembrane region" description="Helical" evidence="10">
    <location>
        <begin position="87"/>
        <end position="106"/>
    </location>
</feature>
<evidence type="ECO:0000256" key="2">
    <source>
        <dbReference type="ARBA" id="ARBA00022475"/>
    </source>
</evidence>
<evidence type="ECO:0000256" key="9">
    <source>
        <dbReference type="ARBA" id="ARBA00023224"/>
    </source>
</evidence>
<keyword evidence="7 10" id="KW-0472">Membrane</keyword>
<evidence type="ECO:0000256" key="4">
    <source>
        <dbReference type="ARBA" id="ARBA00022692"/>
    </source>
</evidence>
<dbReference type="Pfam" id="PF02949">
    <property type="entry name" value="7tm_6"/>
    <property type="match status" value="1"/>
</dbReference>
<comment type="subcellular location">
    <subcellularLocation>
        <location evidence="1">Cell membrane</location>
        <topology evidence="1">Multi-pass membrane protein</topology>
    </subcellularLocation>
</comment>
<evidence type="ECO:0000256" key="8">
    <source>
        <dbReference type="ARBA" id="ARBA00023170"/>
    </source>
</evidence>
<dbReference type="GO" id="GO:0007165">
    <property type="term" value="P:signal transduction"/>
    <property type="evidence" value="ECO:0007669"/>
    <property type="project" value="UniProtKB-KW"/>
</dbReference>
<keyword evidence="6 10" id="KW-1133">Transmembrane helix</keyword>
<dbReference type="GO" id="GO:0004984">
    <property type="term" value="F:olfactory receptor activity"/>
    <property type="evidence" value="ECO:0007669"/>
    <property type="project" value="InterPro"/>
</dbReference>
<keyword evidence="3" id="KW-0716">Sensory transduction</keyword>
<accession>A0A484BDY6</accession>
<evidence type="ECO:0000313" key="11">
    <source>
        <dbReference type="EMBL" id="TDG45995.1"/>
    </source>
</evidence>
<dbReference type="AlphaFoldDB" id="A0A484BDY6"/>
<keyword evidence="8" id="KW-0675">Receptor</keyword>
<evidence type="ECO:0000256" key="3">
    <source>
        <dbReference type="ARBA" id="ARBA00022606"/>
    </source>
</evidence>
<dbReference type="GO" id="GO:0005886">
    <property type="term" value="C:plasma membrane"/>
    <property type="evidence" value="ECO:0007669"/>
    <property type="project" value="UniProtKB-SubCell"/>
</dbReference>
<dbReference type="Proteomes" id="UP000295192">
    <property type="component" value="Unassembled WGS sequence"/>
</dbReference>
<keyword evidence="5" id="KW-0552">Olfaction</keyword>
<dbReference type="GO" id="GO:0005549">
    <property type="term" value="F:odorant binding"/>
    <property type="evidence" value="ECO:0007669"/>
    <property type="project" value="InterPro"/>
</dbReference>
<evidence type="ECO:0000313" key="12">
    <source>
        <dbReference type="Proteomes" id="UP000295192"/>
    </source>
</evidence>
<reference evidence="11 12" key="1">
    <citation type="journal article" date="2019" name="J. Hered.">
        <title>An Improved Genome Assembly for Drosophila navojoa, the Basal Species in the mojavensis Cluster.</title>
        <authorList>
            <person name="Vanderlinde T."/>
            <person name="Dupim E.G."/>
            <person name="Nazario-Yepiz N.O."/>
            <person name="Carvalho A.B."/>
        </authorList>
    </citation>
    <scope>NUCLEOTIDE SEQUENCE [LARGE SCALE GENOMIC DNA]</scope>
    <source>
        <strain evidence="11">Navoj_Jal97</strain>
        <tissue evidence="11">Whole organism</tissue>
    </source>
</reference>
<keyword evidence="4 10" id="KW-0812">Transmembrane</keyword>
<gene>
    <name evidence="11" type="ORF">AWZ03_007595</name>
</gene>
<dbReference type="OrthoDB" id="6604226at2759"/>
<keyword evidence="2" id="KW-1003">Cell membrane</keyword>
<proteinExistence type="predicted"/>
<keyword evidence="9" id="KW-0807">Transducer</keyword>
<evidence type="ECO:0000256" key="7">
    <source>
        <dbReference type="ARBA" id="ARBA00023136"/>
    </source>
</evidence>
<keyword evidence="12" id="KW-1185">Reference proteome</keyword>
<dbReference type="EMBL" id="LSRL02000067">
    <property type="protein sequence ID" value="TDG45995.1"/>
    <property type="molecule type" value="Genomic_DNA"/>
</dbReference>
<evidence type="ECO:0000256" key="5">
    <source>
        <dbReference type="ARBA" id="ARBA00022725"/>
    </source>
</evidence>
<feature type="transmembrane region" description="Helical" evidence="10">
    <location>
        <begin position="51"/>
        <end position="75"/>
    </location>
</feature>
<evidence type="ECO:0008006" key="13">
    <source>
        <dbReference type="Google" id="ProtNLM"/>
    </source>
</evidence>
<evidence type="ECO:0000256" key="1">
    <source>
        <dbReference type="ARBA" id="ARBA00004651"/>
    </source>
</evidence>
<dbReference type="InterPro" id="IPR004117">
    <property type="entry name" value="7tm6_olfct_rcpt"/>
</dbReference>
<sequence>MFFKYIRDETLGDYLSSRDGFKYLHRGMKCVAWLPPKRGTRFYWPYIMWRLWIYGMSGIYLPIMLLTSYIINFKLFKPQELLGSVQVFFNATSLVYKVIVNLMNIWRFEKIMEMLDTLDKRCIQFEQQRELHRGAVRCNLVFLAFHATYAIYSTFAYLGAALTGSTAWVMYNPFIDYRASTKNLWIAATTEYIIASGAIYSDEMTDLYPVLFGITLRTHLQLLAKRVEILRTDPKLTEEQHYEQLVNCVKDHQLMLQ</sequence>
<protein>
    <recommendedName>
        <fullName evidence="13">Odorant receptor</fullName>
    </recommendedName>
</protein>
<comment type="caution">
    <text evidence="11">The sequence shown here is derived from an EMBL/GenBank/DDBJ whole genome shotgun (WGS) entry which is preliminary data.</text>
</comment>
<evidence type="ECO:0000256" key="10">
    <source>
        <dbReference type="SAM" id="Phobius"/>
    </source>
</evidence>
<dbReference type="OMA" id="LAFHATY"/>
<organism evidence="11 12">
    <name type="scientific">Drosophila navojoa</name>
    <name type="common">Fruit fly</name>
    <dbReference type="NCBI Taxonomy" id="7232"/>
    <lineage>
        <taxon>Eukaryota</taxon>
        <taxon>Metazoa</taxon>
        <taxon>Ecdysozoa</taxon>
        <taxon>Arthropoda</taxon>
        <taxon>Hexapoda</taxon>
        <taxon>Insecta</taxon>
        <taxon>Pterygota</taxon>
        <taxon>Neoptera</taxon>
        <taxon>Endopterygota</taxon>
        <taxon>Diptera</taxon>
        <taxon>Brachycera</taxon>
        <taxon>Muscomorpha</taxon>
        <taxon>Ephydroidea</taxon>
        <taxon>Drosophilidae</taxon>
        <taxon>Drosophila</taxon>
    </lineage>
</organism>